<sequence>MAKRLSENLTSLYLGAAQRLKPKTARRKIVVYVESYDDVFFWRTVLDDFEDDSRYFEIMLPSRSTLGKGKKLVLTNKLGPQLGNYMIACVDADYDYLLQGATPTSRLINKNPFVFHTYAYAIENYQCYAATLHRVCVMATLNDRQIVDFESFMQEYSQIIWPLFVWSVWVYRRNHYREFTLTEFGNHVSFSDINVYHPEQTLELVRRRVNRKIAWLQRHFPQAKKDYEMLKTELLDLGVTPETTYLYIQGHTLFDNVISPLLDPVCILLRKEREREIRNLAEHDTQRQNELSCYQHSQNSVEDMLRKNVGFKDAPPYKLLERDIRRLLDRMDAGTTQNIYPAS</sequence>
<feature type="domain" description="DUF4435" evidence="1">
    <location>
        <begin position="27"/>
        <end position="273"/>
    </location>
</feature>
<dbReference type="InterPro" id="IPR029492">
    <property type="entry name" value="DUF4435"/>
</dbReference>
<evidence type="ECO:0000313" key="2">
    <source>
        <dbReference type="EMBL" id="VYU50447.1"/>
    </source>
</evidence>
<dbReference type="Pfam" id="PF14491">
    <property type="entry name" value="DUF4435"/>
    <property type="match status" value="1"/>
</dbReference>
<dbReference type="RefSeq" id="WP_412442517.1">
    <property type="nucleotide sequence ID" value="NZ_CACRUT010000020.1"/>
</dbReference>
<protein>
    <recommendedName>
        <fullName evidence="1">DUF4435 domain-containing protein</fullName>
    </recommendedName>
</protein>
<proteinExistence type="predicted"/>
<dbReference type="EMBL" id="CACRUT010000020">
    <property type="protein sequence ID" value="VYU50447.1"/>
    <property type="molecule type" value="Genomic_DNA"/>
</dbReference>
<reference evidence="2" key="1">
    <citation type="submission" date="2019-11" db="EMBL/GenBank/DDBJ databases">
        <authorList>
            <person name="Feng L."/>
        </authorList>
    </citation>
    <scope>NUCLEOTIDE SEQUENCE</scope>
    <source>
        <strain evidence="2">PclaraLFYP37</strain>
    </source>
</reference>
<gene>
    <name evidence="2" type="ORF">PCLFYP37_03152</name>
</gene>
<name>A0A6N3FE30_9BACT</name>
<organism evidence="2">
    <name type="scientific">Paraprevotella clara</name>
    <dbReference type="NCBI Taxonomy" id="454154"/>
    <lineage>
        <taxon>Bacteria</taxon>
        <taxon>Pseudomonadati</taxon>
        <taxon>Bacteroidota</taxon>
        <taxon>Bacteroidia</taxon>
        <taxon>Bacteroidales</taxon>
        <taxon>Prevotellaceae</taxon>
        <taxon>Paraprevotella</taxon>
    </lineage>
</organism>
<evidence type="ECO:0000259" key="1">
    <source>
        <dbReference type="Pfam" id="PF14491"/>
    </source>
</evidence>
<accession>A0A6N3FE30</accession>
<dbReference type="AlphaFoldDB" id="A0A6N3FE30"/>